<sequence>MNVVDFEVSGIYKEFKVKYRYDYFSFSISRLDLQKYSIGVLPVNSTKTVTERGDWEYLKTRYKIWVDQLSKELDTPTGWEHFQSENYLGLERQDLNVPFTSDEKKQTRNDLNSYSQYVHHQLNIGAGDKRIILEKLEELSSKVDEMNKFDWKSLLVGTLANVIMVLGLPSEVSGMIWEGLKNTFGGLRING</sequence>
<evidence type="ECO:0000313" key="2">
    <source>
        <dbReference type="Proteomes" id="UP000248688"/>
    </source>
</evidence>
<dbReference type="OrthoDB" id="837573at2"/>
<evidence type="ECO:0000313" key="1">
    <source>
        <dbReference type="EMBL" id="AWW32288.1"/>
    </source>
</evidence>
<organism evidence="1 2">
    <name type="scientific">Echinicola strongylocentroti</name>
    <dbReference type="NCBI Taxonomy" id="1795355"/>
    <lineage>
        <taxon>Bacteria</taxon>
        <taxon>Pseudomonadati</taxon>
        <taxon>Bacteroidota</taxon>
        <taxon>Cytophagia</taxon>
        <taxon>Cytophagales</taxon>
        <taxon>Cyclobacteriaceae</taxon>
        <taxon>Echinicola</taxon>
    </lineage>
</organism>
<protein>
    <submittedName>
        <fullName evidence="1">Uncharacterized protein</fullName>
    </submittedName>
</protein>
<accession>A0A2Z4INU4</accession>
<name>A0A2Z4INU4_9BACT</name>
<proteinExistence type="predicted"/>
<dbReference type="EMBL" id="CP030041">
    <property type="protein sequence ID" value="AWW32288.1"/>
    <property type="molecule type" value="Genomic_DNA"/>
</dbReference>
<keyword evidence="2" id="KW-1185">Reference proteome</keyword>
<reference evidence="1 2" key="1">
    <citation type="submission" date="2018-06" db="EMBL/GenBank/DDBJ databases">
        <title>Echinicola strongylocentroti sp. nov., isolated from a sea urchin Strongylocentrotus intermedius.</title>
        <authorList>
            <person name="Bae S.S."/>
        </authorList>
    </citation>
    <scope>NUCLEOTIDE SEQUENCE [LARGE SCALE GENOMIC DNA]</scope>
    <source>
        <strain evidence="1 2">MEBiC08714</strain>
    </source>
</reference>
<dbReference type="AlphaFoldDB" id="A0A2Z4INU4"/>
<dbReference type="Proteomes" id="UP000248688">
    <property type="component" value="Chromosome"/>
</dbReference>
<gene>
    <name evidence="1" type="ORF">DN752_20285</name>
</gene>
<dbReference type="KEGG" id="est:DN752_20285"/>